<evidence type="ECO:0000313" key="6">
    <source>
        <dbReference type="Proteomes" id="UP001305414"/>
    </source>
</evidence>
<dbReference type="AlphaFoldDB" id="A0AAN7UQI5"/>
<evidence type="ECO:0000313" key="5">
    <source>
        <dbReference type="EMBL" id="KAK5631734.1"/>
    </source>
</evidence>
<gene>
    <name evidence="5" type="ORF">RRF57_007448</name>
</gene>
<sequence>MADPANSLSDEQINELLEQAEVRLLQKQQAQKGKSVPPRISKNGVVKSNSTEPFVSQPTTPASSKPKAEELSVRVPEARKSKREMAHKADAGPQWFNLPATDLTPELRRDLQLLKMRDVLDPKRHYKKDTTRAIPEFAQVGTIIPGPTDYFSSRITKKQRKRTLLEDVLETETATRRLKNKYGEIQAAKTSGKKAHYKKMMQRRYGRNYKG</sequence>
<dbReference type="GO" id="GO:0006396">
    <property type="term" value="P:RNA processing"/>
    <property type="evidence" value="ECO:0007669"/>
    <property type="project" value="TreeGrafter"/>
</dbReference>
<evidence type="ECO:0000256" key="1">
    <source>
        <dbReference type="ARBA" id="ARBA00004604"/>
    </source>
</evidence>
<dbReference type="Proteomes" id="UP001305414">
    <property type="component" value="Unassembled WGS sequence"/>
</dbReference>
<dbReference type="GO" id="GO:0003723">
    <property type="term" value="F:RNA binding"/>
    <property type="evidence" value="ECO:0007669"/>
    <property type="project" value="TreeGrafter"/>
</dbReference>
<dbReference type="EMBL" id="JAWHQM010000021">
    <property type="protein sequence ID" value="KAK5631734.1"/>
    <property type="molecule type" value="Genomic_DNA"/>
</dbReference>
<dbReference type="Pfam" id="PF08698">
    <property type="entry name" value="Fcf2"/>
    <property type="match status" value="1"/>
</dbReference>
<organism evidence="5 6">
    <name type="scientific">Xylaria bambusicola</name>
    <dbReference type="NCBI Taxonomy" id="326684"/>
    <lineage>
        <taxon>Eukaryota</taxon>
        <taxon>Fungi</taxon>
        <taxon>Dikarya</taxon>
        <taxon>Ascomycota</taxon>
        <taxon>Pezizomycotina</taxon>
        <taxon>Sordariomycetes</taxon>
        <taxon>Xylariomycetidae</taxon>
        <taxon>Xylariales</taxon>
        <taxon>Xylariaceae</taxon>
        <taxon>Xylaria</taxon>
    </lineage>
</organism>
<feature type="compositionally biased region" description="Basic and acidic residues" evidence="3">
    <location>
        <begin position="66"/>
        <end position="90"/>
    </location>
</feature>
<dbReference type="PANTHER" id="PTHR21686:SF12">
    <property type="entry name" value="DEOXYNUCLEOTIDYLTRANSFERASE TERMINAL-INTERACTING PROTEIN 2"/>
    <property type="match status" value="1"/>
</dbReference>
<dbReference type="InterPro" id="IPR039883">
    <property type="entry name" value="Fcf2/DNTTIP2"/>
</dbReference>
<evidence type="ECO:0000256" key="3">
    <source>
        <dbReference type="SAM" id="MobiDB-lite"/>
    </source>
</evidence>
<evidence type="ECO:0000259" key="4">
    <source>
        <dbReference type="Pfam" id="PF08698"/>
    </source>
</evidence>
<feature type="compositionally biased region" description="Polar residues" evidence="3">
    <location>
        <begin position="46"/>
        <end position="63"/>
    </location>
</feature>
<reference evidence="5 6" key="1">
    <citation type="submission" date="2023-10" db="EMBL/GenBank/DDBJ databases">
        <title>Draft genome sequence of Xylaria bambusicola isolate GMP-LS, the root and basal stem rot pathogen of sugarcane in Indonesia.</title>
        <authorList>
            <person name="Selvaraj P."/>
            <person name="Muralishankar V."/>
            <person name="Muruganantham S."/>
            <person name="Sp S."/>
            <person name="Haryani S."/>
            <person name="Lau K.J.X."/>
            <person name="Naqvi N.I."/>
        </authorList>
    </citation>
    <scope>NUCLEOTIDE SEQUENCE [LARGE SCALE GENOMIC DNA]</scope>
    <source>
        <strain evidence="5">GMP-LS</strain>
    </source>
</reference>
<accession>A0AAN7UQI5</accession>
<proteinExistence type="predicted"/>
<dbReference type="InterPro" id="IPR014810">
    <property type="entry name" value="Fcf2_C"/>
</dbReference>
<dbReference type="GO" id="GO:0005730">
    <property type="term" value="C:nucleolus"/>
    <property type="evidence" value="ECO:0007669"/>
    <property type="project" value="UniProtKB-SubCell"/>
</dbReference>
<keyword evidence="2" id="KW-0539">Nucleus</keyword>
<keyword evidence="6" id="KW-1185">Reference proteome</keyword>
<feature type="domain" description="Fcf2 pre-rRNA processing C-terminal" evidence="4">
    <location>
        <begin position="88"/>
        <end position="181"/>
    </location>
</feature>
<comment type="caution">
    <text evidence="5">The sequence shown here is derived from an EMBL/GenBank/DDBJ whole genome shotgun (WGS) entry which is preliminary data.</text>
</comment>
<evidence type="ECO:0000256" key="2">
    <source>
        <dbReference type="ARBA" id="ARBA00023242"/>
    </source>
</evidence>
<protein>
    <recommendedName>
        <fullName evidence="4">Fcf2 pre-rRNA processing C-terminal domain-containing protein</fullName>
    </recommendedName>
</protein>
<name>A0AAN7UQI5_9PEZI</name>
<dbReference type="PANTHER" id="PTHR21686">
    <property type="entry name" value="DEOXYNUCLEOTIDYLTRANSFERASE TERMINAL-INTERACTING PROTEIN 2"/>
    <property type="match status" value="1"/>
</dbReference>
<feature type="region of interest" description="Disordered" evidence="3">
    <location>
        <begin position="27"/>
        <end position="96"/>
    </location>
</feature>
<comment type="subcellular location">
    <subcellularLocation>
        <location evidence="1">Nucleus</location>
        <location evidence="1">Nucleolus</location>
    </subcellularLocation>
</comment>